<feature type="domain" description="NlpC/P60" evidence="13">
    <location>
        <begin position="230"/>
        <end position="396"/>
    </location>
</feature>
<evidence type="ECO:0000256" key="11">
    <source>
        <dbReference type="SAM" id="Phobius"/>
    </source>
</evidence>
<keyword evidence="11" id="KW-0472">Membrane</keyword>
<evidence type="ECO:0000256" key="9">
    <source>
        <dbReference type="ARBA" id="ARBA00023277"/>
    </source>
</evidence>
<evidence type="ECO:0000256" key="7">
    <source>
        <dbReference type="ARBA" id="ARBA00022801"/>
    </source>
</evidence>
<keyword evidence="6" id="KW-0732">Signal</keyword>
<evidence type="ECO:0000256" key="4">
    <source>
        <dbReference type="ARBA" id="ARBA00022670"/>
    </source>
</evidence>
<keyword evidence="7" id="KW-0378">Hydrolase</keyword>
<dbReference type="Gene3D" id="3.30.60.10">
    <property type="entry name" value="Endochitinase-like"/>
    <property type="match status" value="1"/>
</dbReference>
<evidence type="ECO:0000313" key="15">
    <source>
        <dbReference type="Proteomes" id="UP000193920"/>
    </source>
</evidence>
<reference evidence="14 15" key="1">
    <citation type="submission" date="2016-08" db="EMBL/GenBank/DDBJ databases">
        <title>A Parts List for Fungal Cellulosomes Revealed by Comparative Genomics.</title>
        <authorList>
            <consortium name="DOE Joint Genome Institute"/>
            <person name="Haitjema C.H."/>
            <person name="Gilmore S.P."/>
            <person name="Henske J.K."/>
            <person name="Solomon K.V."/>
            <person name="De Groot R."/>
            <person name="Kuo A."/>
            <person name="Mondo S.J."/>
            <person name="Salamov A.A."/>
            <person name="Labutti K."/>
            <person name="Zhao Z."/>
            <person name="Chiniquy J."/>
            <person name="Barry K."/>
            <person name="Brewer H.M."/>
            <person name="Purvine S.O."/>
            <person name="Wright A.T."/>
            <person name="Boxma B."/>
            <person name="Van Alen T."/>
            <person name="Hackstein J.H."/>
            <person name="Baker S.E."/>
            <person name="Grigoriev I.V."/>
            <person name="O'Malley M.A."/>
        </authorList>
    </citation>
    <scope>NUCLEOTIDE SEQUENCE [LARGE SCALE GENOMIC DNA]</scope>
    <source>
        <strain evidence="14 15">G1</strain>
    </source>
</reference>
<dbReference type="GO" id="GO:0046872">
    <property type="term" value="F:metal ion binding"/>
    <property type="evidence" value="ECO:0007669"/>
    <property type="project" value="UniProtKB-KW"/>
</dbReference>
<keyword evidence="10" id="KW-1015">Disulfide bond</keyword>
<keyword evidence="4" id="KW-0645">Protease</keyword>
<dbReference type="InterPro" id="IPR000064">
    <property type="entry name" value="NLP_P60_dom"/>
</dbReference>
<dbReference type="PROSITE" id="PS50941">
    <property type="entry name" value="CHIT_BIND_I_2"/>
    <property type="match status" value="1"/>
</dbReference>
<protein>
    <submittedName>
        <fullName evidence="14">Uncharacterized protein</fullName>
    </submittedName>
</protein>
<dbReference type="EMBL" id="MCOG01000164">
    <property type="protein sequence ID" value="ORY32373.1"/>
    <property type="molecule type" value="Genomic_DNA"/>
</dbReference>
<keyword evidence="11" id="KW-0812">Transmembrane</keyword>
<dbReference type="Pfam" id="PF00187">
    <property type="entry name" value="Chitin_bind_1"/>
    <property type="match status" value="1"/>
</dbReference>
<feature type="transmembrane region" description="Helical" evidence="11">
    <location>
        <begin position="454"/>
        <end position="471"/>
    </location>
</feature>
<feature type="disulfide bond" evidence="10">
    <location>
        <begin position="197"/>
        <end position="211"/>
    </location>
</feature>
<evidence type="ECO:0000256" key="2">
    <source>
        <dbReference type="ARBA" id="ARBA00007074"/>
    </source>
</evidence>
<evidence type="ECO:0000256" key="3">
    <source>
        <dbReference type="ARBA" id="ARBA00022669"/>
    </source>
</evidence>
<feature type="domain" description="Chitin-binding type-1" evidence="12">
    <location>
        <begin position="180"/>
        <end position="224"/>
    </location>
</feature>
<dbReference type="Gene3D" id="3.90.1720.10">
    <property type="entry name" value="endopeptidase domain like (from Nostoc punctiforme)"/>
    <property type="match status" value="1"/>
</dbReference>
<feature type="disulfide bond" evidence="10">
    <location>
        <begin position="183"/>
        <end position="198"/>
    </location>
</feature>
<dbReference type="InterPro" id="IPR036861">
    <property type="entry name" value="Endochitinase-like_sf"/>
</dbReference>
<evidence type="ECO:0000256" key="8">
    <source>
        <dbReference type="ARBA" id="ARBA00022807"/>
    </source>
</evidence>
<comment type="cofactor">
    <cofactor evidence="1">
        <name>Co(2+)</name>
        <dbReference type="ChEBI" id="CHEBI:48828"/>
    </cofactor>
</comment>
<dbReference type="GO" id="GO:0008061">
    <property type="term" value="F:chitin binding"/>
    <property type="evidence" value="ECO:0007669"/>
    <property type="project" value="UniProtKB-UniRule"/>
</dbReference>
<proteinExistence type="inferred from homology"/>
<keyword evidence="9" id="KW-0119">Carbohydrate metabolism</keyword>
<dbReference type="AlphaFoldDB" id="A0A1Y2BC15"/>
<evidence type="ECO:0000256" key="5">
    <source>
        <dbReference type="ARBA" id="ARBA00022723"/>
    </source>
</evidence>
<dbReference type="SUPFAM" id="SSF54001">
    <property type="entry name" value="Cysteine proteinases"/>
    <property type="match status" value="1"/>
</dbReference>
<name>A0A1Y2BC15_9FUNG</name>
<evidence type="ECO:0000256" key="1">
    <source>
        <dbReference type="ARBA" id="ARBA00001941"/>
    </source>
</evidence>
<keyword evidence="5" id="KW-0479">Metal-binding</keyword>
<feature type="disulfide bond" evidence="10">
    <location>
        <begin position="192"/>
        <end position="204"/>
    </location>
</feature>
<keyword evidence="15" id="KW-1185">Reference proteome</keyword>
<dbReference type="InterPro" id="IPR001002">
    <property type="entry name" value="Chitin-bd_1"/>
</dbReference>
<dbReference type="GO" id="GO:0006508">
    <property type="term" value="P:proteolysis"/>
    <property type="evidence" value="ECO:0007669"/>
    <property type="project" value="UniProtKB-KW"/>
</dbReference>
<dbReference type="PANTHER" id="PTHR46471:SF2">
    <property type="entry name" value="CHITIN DEACETYLASE-RELATED"/>
    <property type="match status" value="1"/>
</dbReference>
<dbReference type="GO" id="GO:0008234">
    <property type="term" value="F:cysteine-type peptidase activity"/>
    <property type="evidence" value="ECO:0007669"/>
    <property type="project" value="UniProtKB-KW"/>
</dbReference>
<keyword evidence="11" id="KW-1133">Transmembrane helix</keyword>
<gene>
    <name evidence="14" type="ORF">LY90DRAFT_705227</name>
</gene>
<dbReference type="PROSITE" id="PS51935">
    <property type="entry name" value="NLPC_P60"/>
    <property type="match status" value="1"/>
</dbReference>
<comment type="caution">
    <text evidence="10">Lacks conserved residue(s) required for the propagation of feature annotation.</text>
</comment>
<evidence type="ECO:0000256" key="6">
    <source>
        <dbReference type="ARBA" id="ARBA00022729"/>
    </source>
</evidence>
<evidence type="ECO:0000259" key="13">
    <source>
        <dbReference type="PROSITE" id="PS51935"/>
    </source>
</evidence>
<evidence type="ECO:0000313" key="14">
    <source>
        <dbReference type="EMBL" id="ORY32373.1"/>
    </source>
</evidence>
<evidence type="ECO:0000256" key="10">
    <source>
        <dbReference type="PROSITE-ProRule" id="PRU00261"/>
    </source>
</evidence>
<accession>A0A1Y2BC15</accession>
<evidence type="ECO:0000259" key="12">
    <source>
        <dbReference type="PROSITE" id="PS50941"/>
    </source>
</evidence>
<keyword evidence="8" id="KW-0788">Thiol protease</keyword>
<dbReference type="Pfam" id="PF00877">
    <property type="entry name" value="NLPC_P60"/>
    <property type="match status" value="1"/>
</dbReference>
<dbReference type="STRING" id="1754190.A0A1Y2BC15"/>
<keyword evidence="3 10" id="KW-0147">Chitin-binding</keyword>
<sequence>MLKHYYAKVNNVSTPLKGLVRRRAAEAALFTGCDYSTYVNYGKTYTIINNEICDYIGEFYINKLRELGDNVSLIGNTNTNSESSTPKSCNDGKLTGVCINKNQCDTVNNFVKPGLCLDQPNEIKCCLPKMPCTDKQENYENSGICILKEQCDENTNTIVSGLCKGGNDIKCCIPKPISTNDRCGPSNNNAMCPNDQCCSSAGWCDITEAHCGTGCQSKFGKCDSAQSENEKTNLGLALYAIEQEGKPYWYGTYGQIGTQALYEAKKKDYSEYYTANDFQDQIKQKVKVHDCSGLIKGYLWSETSNSEPIHNPSQDLTASMMYSESTEKGTSSTFRKIIGQLVYKKNSKGVIHHVGIYIGNDKVIEAKGHSYGVIISDYDESWVYWSQCPFIINNTEHYCDDPDSASIASHQNYTFSKKIQDKFCEIVIDDNLNKGTEDKSDTDGTGNFKPFTCLNILIMMLSSFMILRIYIIF</sequence>
<organism evidence="14 15">
    <name type="scientific">Neocallimastix californiae</name>
    <dbReference type="NCBI Taxonomy" id="1754190"/>
    <lineage>
        <taxon>Eukaryota</taxon>
        <taxon>Fungi</taxon>
        <taxon>Fungi incertae sedis</taxon>
        <taxon>Chytridiomycota</taxon>
        <taxon>Chytridiomycota incertae sedis</taxon>
        <taxon>Neocallimastigomycetes</taxon>
        <taxon>Neocallimastigales</taxon>
        <taxon>Neocallimastigaceae</taxon>
        <taxon>Neocallimastix</taxon>
    </lineage>
</organism>
<dbReference type="Proteomes" id="UP000193920">
    <property type="component" value="Unassembled WGS sequence"/>
</dbReference>
<comment type="similarity">
    <text evidence="2">Belongs to the peptidase C40 family.</text>
</comment>
<comment type="caution">
    <text evidence="14">The sequence shown here is derived from an EMBL/GenBank/DDBJ whole genome shotgun (WGS) entry which is preliminary data.</text>
</comment>
<dbReference type="OrthoDB" id="2183310at2759"/>
<dbReference type="CDD" id="cd00035">
    <property type="entry name" value="ChtBD1"/>
    <property type="match status" value="1"/>
</dbReference>
<dbReference type="PANTHER" id="PTHR46471">
    <property type="entry name" value="CHITIN DEACETYLASE"/>
    <property type="match status" value="1"/>
</dbReference>
<dbReference type="SMART" id="SM00270">
    <property type="entry name" value="ChtBD1"/>
    <property type="match status" value="1"/>
</dbReference>
<dbReference type="InterPro" id="IPR038765">
    <property type="entry name" value="Papain-like_cys_pep_sf"/>
</dbReference>
<dbReference type="SUPFAM" id="SSF57016">
    <property type="entry name" value="Plant lectins/antimicrobial peptides"/>
    <property type="match status" value="1"/>
</dbReference>